<dbReference type="Proteomes" id="UP000765509">
    <property type="component" value="Unassembled WGS sequence"/>
</dbReference>
<comment type="caution">
    <text evidence="1">The sequence shown here is derived from an EMBL/GenBank/DDBJ whole genome shotgun (WGS) entry which is preliminary data.</text>
</comment>
<reference evidence="1" key="1">
    <citation type="submission" date="2021-03" db="EMBL/GenBank/DDBJ databases">
        <title>Draft genome sequence of rust myrtle Austropuccinia psidii MF-1, a brazilian biotype.</title>
        <authorList>
            <person name="Quecine M.C."/>
            <person name="Pachon D.M.R."/>
            <person name="Bonatelli M.L."/>
            <person name="Correr F.H."/>
            <person name="Franceschini L.M."/>
            <person name="Leite T.F."/>
            <person name="Margarido G.R.A."/>
            <person name="Almeida C.A."/>
            <person name="Ferrarezi J.A."/>
            <person name="Labate C.A."/>
        </authorList>
    </citation>
    <scope>NUCLEOTIDE SEQUENCE</scope>
    <source>
        <strain evidence="1">MF-1</strain>
    </source>
</reference>
<organism evidence="1 2">
    <name type="scientific">Austropuccinia psidii MF-1</name>
    <dbReference type="NCBI Taxonomy" id="1389203"/>
    <lineage>
        <taxon>Eukaryota</taxon>
        <taxon>Fungi</taxon>
        <taxon>Dikarya</taxon>
        <taxon>Basidiomycota</taxon>
        <taxon>Pucciniomycotina</taxon>
        <taxon>Pucciniomycetes</taxon>
        <taxon>Pucciniales</taxon>
        <taxon>Sphaerophragmiaceae</taxon>
        <taxon>Austropuccinia</taxon>
    </lineage>
</organism>
<dbReference type="OrthoDB" id="7691805at2759"/>
<protein>
    <submittedName>
        <fullName evidence="1">Uncharacterized protein</fullName>
    </submittedName>
</protein>
<keyword evidence="2" id="KW-1185">Reference proteome</keyword>
<proteinExistence type="predicted"/>
<accession>A0A9Q3KUF0</accession>
<gene>
    <name evidence="1" type="ORF">O181_125594</name>
</gene>
<sequence length="141" mass="16322">MMGLEAVSIMVPPELRSYSLLGKLGGNTNMHRFVENLTLNVDIVEKPEKILTQLHDLAHLNTLDCKLQLYFPTSLVPSGFEPQKTIFYCENGNTTRNSQQRKKEYFLTKDNHLRPSRRQNKCHHLNHTAHFTTAQAFMMHL</sequence>
<evidence type="ECO:0000313" key="1">
    <source>
        <dbReference type="EMBL" id="MBW0585879.1"/>
    </source>
</evidence>
<dbReference type="EMBL" id="AVOT02122240">
    <property type="protein sequence ID" value="MBW0585879.1"/>
    <property type="molecule type" value="Genomic_DNA"/>
</dbReference>
<name>A0A9Q3KUF0_9BASI</name>
<dbReference type="AlphaFoldDB" id="A0A9Q3KUF0"/>
<evidence type="ECO:0000313" key="2">
    <source>
        <dbReference type="Proteomes" id="UP000765509"/>
    </source>
</evidence>